<evidence type="ECO:0000256" key="1">
    <source>
        <dbReference type="PROSITE-ProRule" id="PRU00175"/>
    </source>
</evidence>
<dbReference type="InterPro" id="IPR001841">
    <property type="entry name" value="Znf_RING"/>
</dbReference>
<protein>
    <recommendedName>
        <fullName evidence="2">RING-type domain-containing protein</fullName>
    </recommendedName>
</protein>
<dbReference type="GO" id="GO:0008270">
    <property type="term" value="F:zinc ion binding"/>
    <property type="evidence" value="ECO:0007669"/>
    <property type="project" value="UniProtKB-KW"/>
</dbReference>
<keyword evidence="4" id="KW-1185">Reference proteome</keyword>
<dbReference type="InterPro" id="IPR013083">
    <property type="entry name" value="Znf_RING/FYVE/PHD"/>
</dbReference>
<dbReference type="SUPFAM" id="SSF57850">
    <property type="entry name" value="RING/U-box"/>
    <property type="match status" value="1"/>
</dbReference>
<dbReference type="Proteomes" id="UP001223634">
    <property type="component" value="Segment"/>
</dbReference>
<sequence>MFKLLCRRKYWHIRGRDTMYLSLGLDVTNGLDYPPRLRHRFLSYRRPSASEKEITLDELADMSKLSIKRMRVFLKKNTNIVGVDQYSAERLKQVLPRAVREAQAKKRCRFDQEFLEARRKFAIDVNRKLIDCSRTRSHAIAMFKKRNKSTMASSSKVVKPDTNCHVCKKHIESWKSVTFETCGHSVVCTSCDEASSESKDERKCPLCQQVVNYTYVFKPCVSLLPGF</sequence>
<evidence type="ECO:0000313" key="3">
    <source>
        <dbReference type="EMBL" id="QEI03464.1"/>
    </source>
</evidence>
<reference evidence="3 4" key="1">
    <citation type="submission" date="2019-01" db="EMBL/GenBank/DDBJ databases">
        <title>The Spodoptera cosmioides nucleopolyhedrovirus (SpcoNPV) is a novel virus isolated from the polyphagous black armyworm, Spodoptera cosmioides (Walker) (Lepidoptera: Noctuidae).</title>
        <authorList>
            <person name="Santos E.R."/>
            <person name="Oliveira L.B."/>
            <person name="Silva L.A."/>
            <person name="Sosa-Gomez D.R."/>
            <person name="Ribeiro B.M."/>
            <person name="Ardisson-Araujo D.M.P."/>
        </authorList>
    </citation>
    <scope>NUCLEOTIDE SEQUENCE [LARGE SCALE GENOMIC DNA]</scope>
    <source>
        <strain evidence="3">VPN72</strain>
    </source>
</reference>
<dbReference type="Gene3D" id="3.30.40.10">
    <property type="entry name" value="Zinc/RING finger domain, C3HC4 (zinc finger)"/>
    <property type="match status" value="1"/>
</dbReference>
<dbReference type="PROSITE" id="PS50089">
    <property type="entry name" value="ZF_RING_2"/>
    <property type="match status" value="1"/>
</dbReference>
<keyword evidence="1" id="KW-0479">Metal-binding</keyword>
<evidence type="ECO:0000313" key="4">
    <source>
        <dbReference type="Proteomes" id="UP001223634"/>
    </source>
</evidence>
<feature type="domain" description="RING-type" evidence="2">
    <location>
        <begin position="164"/>
        <end position="208"/>
    </location>
</feature>
<keyword evidence="1" id="KW-0862">Zinc</keyword>
<accession>A0A6B7KMJ6</accession>
<proteinExistence type="predicted"/>
<name>A0A6B7KMJ6_9ABAC</name>
<dbReference type="EMBL" id="MK419955">
    <property type="protein sequence ID" value="QEI03464.1"/>
    <property type="molecule type" value="Genomic_DNA"/>
</dbReference>
<organism evidence="3 4">
    <name type="scientific">Spodoptera cosmioides nucleopolyhedrovirus</name>
    <dbReference type="NCBI Taxonomy" id="2605774"/>
    <lineage>
        <taxon>Viruses</taxon>
        <taxon>Viruses incertae sedis</taxon>
        <taxon>Naldaviricetes</taxon>
        <taxon>Lefavirales</taxon>
        <taxon>Baculoviridae</taxon>
        <taxon>Alphabaculovirus</taxon>
        <taxon>Alphabaculovirus spocosmioidis</taxon>
    </lineage>
</organism>
<evidence type="ECO:0000259" key="2">
    <source>
        <dbReference type="PROSITE" id="PS50089"/>
    </source>
</evidence>
<keyword evidence="1" id="KW-0863">Zinc-finger</keyword>
<dbReference type="Pfam" id="PF13920">
    <property type="entry name" value="zf-C3HC4_3"/>
    <property type="match status" value="1"/>
</dbReference>